<feature type="transmembrane region" description="Helical" evidence="1">
    <location>
        <begin position="32"/>
        <end position="54"/>
    </location>
</feature>
<sequence>MIYLCINLYKSVTKVGNYFQMCKKKLIFFRKYLHFLPFCCLLGSFSLYLSYLTYCFR</sequence>
<name>A0A1H5RKL4_XYLRU</name>
<proteinExistence type="predicted"/>
<protein>
    <submittedName>
        <fullName evidence="2">Uncharacterized protein</fullName>
    </submittedName>
</protein>
<dbReference type="Proteomes" id="UP000236735">
    <property type="component" value="Unassembled WGS sequence"/>
</dbReference>
<dbReference type="AlphaFoldDB" id="A0A1H5RKL4"/>
<organism evidence="2 3">
    <name type="scientific">Xylanibacter ruminicola</name>
    <name type="common">Prevotella ruminicola</name>
    <dbReference type="NCBI Taxonomy" id="839"/>
    <lineage>
        <taxon>Bacteria</taxon>
        <taxon>Pseudomonadati</taxon>
        <taxon>Bacteroidota</taxon>
        <taxon>Bacteroidia</taxon>
        <taxon>Bacteroidales</taxon>
        <taxon>Prevotellaceae</taxon>
        <taxon>Xylanibacter</taxon>
    </lineage>
</organism>
<evidence type="ECO:0000313" key="2">
    <source>
        <dbReference type="EMBL" id="SEF38810.1"/>
    </source>
</evidence>
<dbReference type="EMBL" id="FNUV01000001">
    <property type="protein sequence ID" value="SEF38810.1"/>
    <property type="molecule type" value="Genomic_DNA"/>
</dbReference>
<evidence type="ECO:0000256" key="1">
    <source>
        <dbReference type="SAM" id="Phobius"/>
    </source>
</evidence>
<keyword evidence="1" id="KW-1133">Transmembrane helix</keyword>
<accession>A0A1H5RKL4</accession>
<keyword evidence="1" id="KW-0812">Transmembrane</keyword>
<keyword evidence="1" id="KW-0472">Membrane</keyword>
<reference evidence="2 3" key="1">
    <citation type="submission" date="2016-10" db="EMBL/GenBank/DDBJ databases">
        <authorList>
            <person name="de Groot N.N."/>
        </authorList>
    </citation>
    <scope>NUCLEOTIDE SEQUENCE [LARGE SCALE GENOMIC DNA]</scope>
    <source>
        <strain evidence="2 3">AR32</strain>
    </source>
</reference>
<gene>
    <name evidence="2" type="ORF">SAMN05216354_0135</name>
</gene>
<evidence type="ECO:0000313" key="3">
    <source>
        <dbReference type="Proteomes" id="UP000236735"/>
    </source>
</evidence>